<evidence type="ECO:0000256" key="6">
    <source>
        <dbReference type="RuleBase" id="RU003744"/>
    </source>
</evidence>
<feature type="domain" description="Solute-binding protein family 3/N-terminal" evidence="8">
    <location>
        <begin position="26"/>
        <end position="252"/>
    </location>
</feature>
<comment type="subcellular location">
    <subcellularLocation>
        <location evidence="1">Periplasm</location>
    </subcellularLocation>
</comment>
<evidence type="ECO:0000256" key="3">
    <source>
        <dbReference type="ARBA" id="ARBA00022448"/>
    </source>
</evidence>
<comment type="similarity">
    <text evidence="2 6">Belongs to the bacterial solute-binding protein 3 family.</text>
</comment>
<keyword evidence="5" id="KW-0574">Periplasm</keyword>
<evidence type="ECO:0000256" key="7">
    <source>
        <dbReference type="SAM" id="SignalP"/>
    </source>
</evidence>
<dbReference type="CDD" id="cd13702">
    <property type="entry name" value="PBP2_mlr5654_like"/>
    <property type="match status" value="1"/>
</dbReference>
<dbReference type="SUPFAM" id="SSF53850">
    <property type="entry name" value="Periplasmic binding protein-like II"/>
    <property type="match status" value="1"/>
</dbReference>
<dbReference type="PANTHER" id="PTHR35936:SF17">
    <property type="entry name" value="ARGININE-BINDING EXTRACELLULAR PROTEIN ARTP"/>
    <property type="match status" value="1"/>
</dbReference>
<proteinExistence type="inferred from homology"/>
<comment type="caution">
    <text evidence="10">The sequence shown here is derived from an EMBL/GenBank/DDBJ whole genome shotgun (WGS) entry which is preliminary data.</text>
</comment>
<dbReference type="SMART" id="SM00062">
    <property type="entry name" value="PBPb"/>
    <property type="match status" value="1"/>
</dbReference>
<evidence type="ECO:0000256" key="5">
    <source>
        <dbReference type="ARBA" id="ARBA00022764"/>
    </source>
</evidence>
<feature type="domain" description="Ionotropic glutamate receptor C-terminal" evidence="9">
    <location>
        <begin position="26"/>
        <end position="251"/>
    </location>
</feature>
<feature type="chain" id="PRO_5016160395" evidence="7">
    <location>
        <begin position="23"/>
        <end position="254"/>
    </location>
</feature>
<organism evidence="10 11">
    <name type="scientific">Ancylobacter novellus</name>
    <name type="common">Thiobacillus novellus</name>
    <dbReference type="NCBI Taxonomy" id="921"/>
    <lineage>
        <taxon>Bacteria</taxon>
        <taxon>Pseudomonadati</taxon>
        <taxon>Pseudomonadota</taxon>
        <taxon>Alphaproteobacteria</taxon>
        <taxon>Hyphomicrobiales</taxon>
        <taxon>Xanthobacteraceae</taxon>
        <taxon>Ancylobacter</taxon>
    </lineage>
</organism>
<evidence type="ECO:0000313" key="11">
    <source>
        <dbReference type="Proteomes" id="UP000248887"/>
    </source>
</evidence>
<dbReference type="PROSITE" id="PS01039">
    <property type="entry name" value="SBP_BACTERIAL_3"/>
    <property type="match status" value="1"/>
</dbReference>
<dbReference type="AlphaFoldDB" id="A0A2W5SY23"/>
<dbReference type="EMBL" id="QFQD01000082">
    <property type="protein sequence ID" value="PZQ79610.1"/>
    <property type="molecule type" value="Genomic_DNA"/>
</dbReference>
<name>A0A2W5SY23_ANCNO</name>
<dbReference type="Pfam" id="PF00497">
    <property type="entry name" value="SBP_bac_3"/>
    <property type="match status" value="1"/>
</dbReference>
<dbReference type="Gene3D" id="3.40.190.10">
    <property type="entry name" value="Periplasmic binding protein-like II"/>
    <property type="match status" value="2"/>
</dbReference>
<dbReference type="SMART" id="SM00079">
    <property type="entry name" value="PBPe"/>
    <property type="match status" value="1"/>
</dbReference>
<protein>
    <submittedName>
        <fullName evidence="10">Amino acid ABC transporter</fullName>
    </submittedName>
</protein>
<keyword evidence="3" id="KW-0813">Transport</keyword>
<evidence type="ECO:0000259" key="9">
    <source>
        <dbReference type="SMART" id="SM00079"/>
    </source>
</evidence>
<feature type="signal peptide" evidence="7">
    <location>
        <begin position="1"/>
        <end position="22"/>
    </location>
</feature>
<keyword evidence="4 7" id="KW-0732">Signal</keyword>
<dbReference type="Proteomes" id="UP000248887">
    <property type="component" value="Unassembled WGS sequence"/>
</dbReference>
<evidence type="ECO:0000256" key="1">
    <source>
        <dbReference type="ARBA" id="ARBA00004418"/>
    </source>
</evidence>
<dbReference type="NCBIfam" id="TIGR01096">
    <property type="entry name" value="3A0103s03R"/>
    <property type="match status" value="1"/>
</dbReference>
<evidence type="ECO:0000313" key="10">
    <source>
        <dbReference type="EMBL" id="PZQ79610.1"/>
    </source>
</evidence>
<dbReference type="PANTHER" id="PTHR35936">
    <property type="entry name" value="MEMBRANE-BOUND LYTIC MUREIN TRANSGLYCOSYLASE F"/>
    <property type="match status" value="1"/>
</dbReference>
<dbReference type="GO" id="GO:0030288">
    <property type="term" value="C:outer membrane-bounded periplasmic space"/>
    <property type="evidence" value="ECO:0007669"/>
    <property type="project" value="InterPro"/>
</dbReference>
<gene>
    <name evidence="10" type="ORF">DI549_19710</name>
</gene>
<dbReference type="GO" id="GO:0015276">
    <property type="term" value="F:ligand-gated monoatomic ion channel activity"/>
    <property type="evidence" value="ECO:0007669"/>
    <property type="project" value="InterPro"/>
</dbReference>
<dbReference type="GO" id="GO:0016020">
    <property type="term" value="C:membrane"/>
    <property type="evidence" value="ECO:0007669"/>
    <property type="project" value="InterPro"/>
</dbReference>
<evidence type="ECO:0000259" key="8">
    <source>
        <dbReference type="SMART" id="SM00062"/>
    </source>
</evidence>
<evidence type="ECO:0000256" key="4">
    <source>
        <dbReference type="ARBA" id="ARBA00022729"/>
    </source>
</evidence>
<dbReference type="InterPro" id="IPR001320">
    <property type="entry name" value="Iontro_rcpt_C"/>
</dbReference>
<dbReference type="InterPro" id="IPR005768">
    <property type="entry name" value="Lys_Arg_Orn-bd"/>
</dbReference>
<dbReference type="InterPro" id="IPR001638">
    <property type="entry name" value="Solute-binding_3/MltF_N"/>
</dbReference>
<evidence type="ECO:0000256" key="2">
    <source>
        <dbReference type="ARBA" id="ARBA00010333"/>
    </source>
</evidence>
<dbReference type="InterPro" id="IPR018313">
    <property type="entry name" value="SBP_3_CS"/>
</dbReference>
<sequence length="254" mass="27565">MKTVKILVAAAAMTIAAGAAHAEIKKVRIGTEGAYPPFNSVDSTGKLVGFDIDIANALCEKMKVECTFVAQDWDGIIPALLAKKYDAIVASMSITNERKEKVAFTVPYYLTPGNFIAPKDTKLTAFTPEALKGKTIGAQSSTTGATYLEDKYKGSEIKLYPTQDEANADLASGRLDAVLADKFVLYEWLEKTDAGKCCKFVGADLADVNPDGTGIAVRKEDNELREMLNKAIKEIQADGTYQKINAKYFPFPIN</sequence>
<accession>A0A2W5SY23</accession>
<reference evidence="10 11" key="1">
    <citation type="submission" date="2017-08" db="EMBL/GenBank/DDBJ databases">
        <title>Infants hospitalized years apart are colonized by the same room-sourced microbial strains.</title>
        <authorList>
            <person name="Brooks B."/>
            <person name="Olm M.R."/>
            <person name="Firek B.A."/>
            <person name="Baker R."/>
            <person name="Thomas B.C."/>
            <person name="Morowitz M.J."/>
            <person name="Banfield J.F."/>
        </authorList>
    </citation>
    <scope>NUCLEOTIDE SEQUENCE [LARGE SCALE GENOMIC DNA]</scope>
    <source>
        <strain evidence="10">S2_005_001_R2_27</strain>
    </source>
</reference>